<dbReference type="GO" id="GO:0003700">
    <property type="term" value="F:DNA-binding transcription factor activity"/>
    <property type="evidence" value="ECO:0007669"/>
    <property type="project" value="InterPro"/>
</dbReference>
<evidence type="ECO:0000256" key="14">
    <source>
        <dbReference type="SAM" id="MobiDB-lite"/>
    </source>
</evidence>
<dbReference type="SMART" id="SM00338">
    <property type="entry name" value="BRLZ"/>
    <property type="match status" value="1"/>
</dbReference>
<feature type="compositionally biased region" description="Polar residues" evidence="14">
    <location>
        <begin position="219"/>
        <end position="232"/>
    </location>
</feature>
<evidence type="ECO:0000256" key="10">
    <source>
        <dbReference type="ARBA" id="ARBA00023163"/>
    </source>
</evidence>
<proteinExistence type="inferred from homology"/>
<feature type="compositionally biased region" description="Polar residues" evidence="14">
    <location>
        <begin position="670"/>
        <end position="686"/>
    </location>
</feature>
<accession>A0A9N7MJC1</accession>
<evidence type="ECO:0000256" key="15">
    <source>
        <dbReference type="SAM" id="Phobius"/>
    </source>
</evidence>
<organism evidence="17 18">
    <name type="scientific">Striga hermonthica</name>
    <name type="common">Purple witchweed</name>
    <name type="synonym">Buchnera hermonthica</name>
    <dbReference type="NCBI Taxonomy" id="68872"/>
    <lineage>
        <taxon>Eukaryota</taxon>
        <taxon>Viridiplantae</taxon>
        <taxon>Streptophyta</taxon>
        <taxon>Embryophyta</taxon>
        <taxon>Tracheophyta</taxon>
        <taxon>Spermatophyta</taxon>
        <taxon>Magnoliopsida</taxon>
        <taxon>eudicotyledons</taxon>
        <taxon>Gunneridae</taxon>
        <taxon>Pentapetalae</taxon>
        <taxon>asterids</taxon>
        <taxon>lamiids</taxon>
        <taxon>Lamiales</taxon>
        <taxon>Orobanchaceae</taxon>
        <taxon>Buchnereae</taxon>
        <taxon>Striga</taxon>
    </lineage>
</organism>
<sequence length="787" mass="84480">MADSPEVAVERPPPSPPYPIGDFGSCLHSPPLDNTFFSEDLLIGGDGPNADDANNGVGVLEGLEFDFSFDDLCLPISDDLDHLLEPALAPIPQSGSDPNVSQSSPNFDQFRSVFKSTSEELRHLLGDGEFLGDQSWEGSGVMSSSSPEMESQQISGYLNMPSPESNGSNRDSAENCGGDADEKVLKCNSLESEGSGNCGGGADEKVLKCNPPESEDSENFLSNVSEDTCATRSVSSSPNSSNSSIRVGVVDRKIKLEEPANSNGSTSLKRKNDGVDLANDSIESRTNKYRKSSNCSLENHNTSGNNNGVSSEEEEKRKARLLRNRESAQLSRQRKKHYVEELEDKVKTLHSTIQDLNAKITFFMAENATLRQQMGGTAAGAPPPPPMAPPPPGMYPHPAMMYPWMPCPPPYMVKPQGSQVPLVPIPRLKKKQPAQAPKTSKKVDGKKNEAPKTKKVASVSFLGLLFFLMLFGGLVPIFNTRYGGVREAFKGGDGYIGNGLRGRVLMVNGTEYGEKHSGFRGQPSGVDPSAGEFVRSGNGSEPLVASLYVPRNDKLVKIDGNLIIHSVLATEKAMSSDGKGGRETGLVVSRDLAPARINGARHPPLRALGSGSVDKDGVKSTANDGSLQQWFREGLAGPMLSSGLCTEVFQFDVSAAGAIIPAGPATTATRNVSKVQTQNTTNPTNKARNRRILHPVHHPEPSHHNISTEQSCENPKKENLNGNKYASSMVVSVLFDPREAVDADVDGVMRTKSLSRIFVVVLIDSVKYVTYSCMLPFAGSGPHLVTA</sequence>
<comment type="subunit">
    <text evidence="13">Interacts with BZIP28.</text>
</comment>
<evidence type="ECO:0000256" key="1">
    <source>
        <dbReference type="ARBA" id="ARBA00004123"/>
    </source>
</evidence>
<gene>
    <name evidence="17" type="ORF">SHERM_13423</name>
</gene>
<evidence type="ECO:0000256" key="7">
    <source>
        <dbReference type="ARBA" id="ARBA00023015"/>
    </source>
</evidence>
<dbReference type="PROSITE" id="PS50217">
    <property type="entry name" value="BZIP"/>
    <property type="match status" value="1"/>
</dbReference>
<feature type="domain" description="BZIP" evidence="16">
    <location>
        <begin position="314"/>
        <end position="374"/>
    </location>
</feature>
<keyword evidence="8" id="KW-0238">DNA-binding</keyword>
<dbReference type="EMBL" id="CACSLK010011299">
    <property type="protein sequence ID" value="CAA0812864.1"/>
    <property type="molecule type" value="Genomic_DNA"/>
</dbReference>
<dbReference type="InterPro" id="IPR046347">
    <property type="entry name" value="bZIP_sf"/>
</dbReference>
<evidence type="ECO:0000256" key="5">
    <source>
        <dbReference type="ARBA" id="ARBA00022824"/>
    </source>
</evidence>
<keyword evidence="6 15" id="KW-1133">Transmembrane helix</keyword>
<comment type="subcellular location">
    <subcellularLocation>
        <location evidence="2">Endoplasmic reticulum membrane</location>
        <topology evidence="2">Single-pass membrane protein</topology>
    </subcellularLocation>
    <subcellularLocation>
        <location evidence="1">Nucleus</location>
    </subcellularLocation>
</comment>
<dbReference type="GO" id="GO:0003677">
    <property type="term" value="F:DNA binding"/>
    <property type="evidence" value="ECO:0007669"/>
    <property type="project" value="UniProtKB-KW"/>
</dbReference>
<reference evidence="17" key="1">
    <citation type="submission" date="2019-12" db="EMBL/GenBank/DDBJ databases">
        <authorList>
            <person name="Scholes J."/>
        </authorList>
    </citation>
    <scope>NUCLEOTIDE SEQUENCE</scope>
</reference>
<keyword evidence="4 15" id="KW-0812">Transmembrane</keyword>
<evidence type="ECO:0000256" key="4">
    <source>
        <dbReference type="ARBA" id="ARBA00022692"/>
    </source>
</evidence>
<feature type="compositionally biased region" description="Polar residues" evidence="14">
    <location>
        <begin position="704"/>
        <end position="713"/>
    </location>
</feature>
<feature type="region of interest" description="Disordered" evidence="14">
    <location>
        <begin position="695"/>
        <end position="717"/>
    </location>
</feature>
<dbReference type="PANTHER" id="PTHR47416">
    <property type="entry name" value="BASIC-LEUCINE ZIPPER TRANSCRIPTION FACTOR F-RELATED"/>
    <property type="match status" value="1"/>
</dbReference>
<feature type="region of interest" description="Disordered" evidence="14">
    <location>
        <begin position="428"/>
        <end position="452"/>
    </location>
</feature>
<keyword evidence="18" id="KW-1185">Reference proteome</keyword>
<keyword evidence="7" id="KW-0805">Transcription regulation</keyword>
<dbReference type="FunFam" id="1.20.5.170:FF:000085">
    <property type="entry name" value="bZIP transcription factor 49"/>
    <property type="match status" value="1"/>
</dbReference>
<dbReference type="GO" id="GO:0005634">
    <property type="term" value="C:nucleus"/>
    <property type="evidence" value="ECO:0007669"/>
    <property type="project" value="UniProtKB-SubCell"/>
</dbReference>
<keyword evidence="12" id="KW-0539">Nucleus</keyword>
<name>A0A9N7MJC1_STRHE</name>
<keyword evidence="11" id="KW-0325">Glycoprotein</keyword>
<feature type="compositionally biased region" description="Basic and acidic residues" evidence="14">
    <location>
        <begin position="441"/>
        <end position="452"/>
    </location>
</feature>
<feature type="region of interest" description="Disordered" evidence="14">
    <location>
        <begin position="1"/>
        <end position="26"/>
    </location>
</feature>
<dbReference type="Pfam" id="PF00170">
    <property type="entry name" value="bZIP_1"/>
    <property type="match status" value="1"/>
</dbReference>
<dbReference type="GO" id="GO:0006950">
    <property type="term" value="P:response to stress"/>
    <property type="evidence" value="ECO:0007669"/>
    <property type="project" value="UniProtKB-ARBA"/>
</dbReference>
<evidence type="ECO:0000256" key="6">
    <source>
        <dbReference type="ARBA" id="ARBA00022989"/>
    </source>
</evidence>
<evidence type="ECO:0000313" key="18">
    <source>
        <dbReference type="Proteomes" id="UP001153555"/>
    </source>
</evidence>
<evidence type="ECO:0000256" key="9">
    <source>
        <dbReference type="ARBA" id="ARBA00023136"/>
    </source>
</evidence>
<feature type="region of interest" description="Disordered" evidence="14">
    <location>
        <begin position="670"/>
        <end position="689"/>
    </location>
</feature>
<comment type="caution">
    <text evidence="17">The sequence shown here is derived from an EMBL/GenBank/DDBJ whole genome shotgun (WGS) entry which is preliminary data.</text>
</comment>
<feature type="compositionally biased region" description="Basic and acidic residues" evidence="14">
    <location>
        <begin position="249"/>
        <end position="258"/>
    </location>
</feature>
<evidence type="ECO:0000256" key="12">
    <source>
        <dbReference type="ARBA" id="ARBA00023242"/>
    </source>
</evidence>
<feature type="transmembrane region" description="Helical" evidence="15">
    <location>
        <begin position="456"/>
        <end position="478"/>
    </location>
</feature>
<feature type="compositionally biased region" description="Low complexity" evidence="14">
    <location>
        <begin position="134"/>
        <end position="155"/>
    </location>
</feature>
<dbReference type="OrthoDB" id="295274at2759"/>
<feature type="compositionally biased region" description="Low complexity" evidence="14">
    <location>
        <begin position="296"/>
        <end position="310"/>
    </location>
</feature>
<dbReference type="CDD" id="cd14704">
    <property type="entry name" value="bZIP_HY5-like"/>
    <property type="match status" value="1"/>
</dbReference>
<evidence type="ECO:0000256" key="3">
    <source>
        <dbReference type="ARBA" id="ARBA00007163"/>
    </source>
</evidence>
<evidence type="ECO:0000259" key="16">
    <source>
        <dbReference type="PROSITE" id="PS50217"/>
    </source>
</evidence>
<dbReference type="InterPro" id="IPR004827">
    <property type="entry name" value="bZIP"/>
</dbReference>
<dbReference type="GO" id="GO:0005789">
    <property type="term" value="C:endoplasmic reticulum membrane"/>
    <property type="evidence" value="ECO:0007669"/>
    <property type="project" value="UniProtKB-SubCell"/>
</dbReference>
<protein>
    <submittedName>
        <fullName evidence="17">BZIP transcription factor 17</fullName>
    </submittedName>
</protein>
<keyword evidence="10" id="KW-0804">Transcription</keyword>
<evidence type="ECO:0000256" key="8">
    <source>
        <dbReference type="ARBA" id="ARBA00023125"/>
    </source>
</evidence>
<evidence type="ECO:0000313" key="17">
    <source>
        <dbReference type="EMBL" id="CAA0812864.1"/>
    </source>
</evidence>
<dbReference type="PANTHER" id="PTHR47416:SF3">
    <property type="entry name" value="BZIP TRANSCRIPTION FACTOR 17-RELATED"/>
    <property type="match status" value="1"/>
</dbReference>
<dbReference type="SUPFAM" id="SSF57959">
    <property type="entry name" value="Leucine zipper domain"/>
    <property type="match status" value="1"/>
</dbReference>
<dbReference type="Gene3D" id="1.20.5.170">
    <property type="match status" value="1"/>
</dbReference>
<keyword evidence="5" id="KW-0256">Endoplasmic reticulum</keyword>
<feature type="region of interest" description="Disordered" evidence="14">
    <location>
        <begin position="132"/>
        <end position="319"/>
    </location>
</feature>
<keyword evidence="9 15" id="KW-0472">Membrane</keyword>
<feature type="compositionally biased region" description="Low complexity" evidence="14">
    <location>
        <begin position="233"/>
        <end position="244"/>
    </location>
</feature>
<dbReference type="Proteomes" id="UP001153555">
    <property type="component" value="Unassembled WGS sequence"/>
</dbReference>
<comment type="similarity">
    <text evidence="3">Belongs to the bZIP family.</text>
</comment>
<evidence type="ECO:0000256" key="11">
    <source>
        <dbReference type="ARBA" id="ARBA00023180"/>
    </source>
</evidence>
<dbReference type="AlphaFoldDB" id="A0A9N7MJC1"/>
<evidence type="ECO:0000256" key="2">
    <source>
        <dbReference type="ARBA" id="ARBA00004389"/>
    </source>
</evidence>
<evidence type="ECO:0000256" key="13">
    <source>
        <dbReference type="ARBA" id="ARBA00065888"/>
    </source>
</evidence>